<dbReference type="GO" id="GO:0009401">
    <property type="term" value="P:phosphoenolpyruvate-dependent sugar phosphotransferase system"/>
    <property type="evidence" value="ECO:0007669"/>
    <property type="project" value="InterPro"/>
</dbReference>
<dbReference type="GeneID" id="48057571"/>
<evidence type="ECO:0000313" key="14">
    <source>
        <dbReference type="Proteomes" id="UP000256562"/>
    </source>
</evidence>
<evidence type="ECO:0000259" key="9">
    <source>
        <dbReference type="Pfam" id="PF13303"/>
    </source>
</evidence>
<keyword evidence="5 8" id="KW-0812">Transmembrane</keyword>
<dbReference type="AlphaFoldDB" id="A0A2K3ZAM7"/>
<dbReference type="OrthoDB" id="400429at2"/>
<evidence type="ECO:0000256" key="7">
    <source>
        <dbReference type="ARBA" id="ARBA00023136"/>
    </source>
</evidence>
<evidence type="ECO:0000256" key="8">
    <source>
        <dbReference type="SAM" id="Phobius"/>
    </source>
</evidence>
<protein>
    <submittedName>
        <fullName evidence="11">PTS sugar transporter subunit IIC</fullName>
    </submittedName>
</protein>
<feature type="transmembrane region" description="Helical" evidence="8">
    <location>
        <begin position="133"/>
        <end position="159"/>
    </location>
</feature>
<organism evidence="11 14">
    <name type="scientific">Staphylococcus felis</name>
    <dbReference type="NCBI Taxonomy" id="46127"/>
    <lineage>
        <taxon>Bacteria</taxon>
        <taxon>Bacillati</taxon>
        <taxon>Bacillota</taxon>
        <taxon>Bacilli</taxon>
        <taxon>Bacillales</taxon>
        <taxon>Staphylococcaceae</taxon>
        <taxon>Staphylococcus</taxon>
    </lineage>
</organism>
<keyword evidence="15" id="KW-1185">Reference proteome</keyword>
<proteinExistence type="predicted"/>
<dbReference type="EMBL" id="QKXQ01000506">
    <property type="protein sequence ID" value="REH92094.1"/>
    <property type="molecule type" value="Genomic_DNA"/>
</dbReference>
<comment type="subcellular location">
    <subcellularLocation>
        <location evidence="1">Cell membrane</location>
        <topology evidence="1">Multi-pass membrane protein</topology>
    </subcellularLocation>
</comment>
<evidence type="ECO:0000256" key="5">
    <source>
        <dbReference type="ARBA" id="ARBA00022692"/>
    </source>
</evidence>
<evidence type="ECO:0000313" key="15">
    <source>
        <dbReference type="Proteomes" id="UP000597038"/>
    </source>
</evidence>
<feature type="domain" description="Phosphotransferase system EIIC" evidence="9">
    <location>
        <begin position="31"/>
        <end position="329"/>
    </location>
</feature>
<evidence type="ECO:0000256" key="6">
    <source>
        <dbReference type="ARBA" id="ARBA00022989"/>
    </source>
</evidence>
<evidence type="ECO:0000256" key="3">
    <source>
        <dbReference type="ARBA" id="ARBA00022475"/>
    </source>
</evidence>
<sequence length="346" mass="35930">MDFILGIGTLLVVLLAMTLFLKFAPNGKVSLQALSGAACATFLPEAFLKYAIGGTIPGEIGEYFVKIGDFAGGLSGIAVGILTCLKFGVNPVFAVLTGLVLIDFKLLPAFIAAYFVAFGLKALEKYVPEGIDLIVVILLSPAITYAIASIVSPSVIAVLKQIGTAVTAVGDNNPYALALVIGAIVPVVGMTPLSSMVFTSLLGLTGIPMAIGALGCMGSSFVNFVMFRKLQIGNKSKAFAVAVEPLTQIDTIAKYPIQLYGTNAIVGMVNGLIVTAMGIVVNQPGMATPIAGPIVALGFNDNMKVLITVIIVAIVSLILSYIIGTIISKKNLAVGFKRNQLENQAS</sequence>
<keyword evidence="6 8" id="KW-1133">Transmembrane helix</keyword>
<keyword evidence="3" id="KW-1003">Cell membrane</keyword>
<keyword evidence="7 8" id="KW-0472">Membrane</keyword>
<feature type="transmembrane region" description="Helical" evidence="8">
    <location>
        <begin position="264"/>
        <end position="285"/>
    </location>
</feature>
<evidence type="ECO:0000313" key="13">
    <source>
        <dbReference type="Proteomes" id="UP000256337"/>
    </source>
</evidence>
<feature type="transmembrane region" description="Helical" evidence="8">
    <location>
        <begin position="92"/>
        <end position="117"/>
    </location>
</feature>
<evidence type="ECO:0000313" key="11">
    <source>
        <dbReference type="EMBL" id="REH92094.1"/>
    </source>
</evidence>
<dbReference type="Proteomes" id="UP000256337">
    <property type="component" value="Unassembled WGS sequence"/>
</dbReference>
<comment type="caution">
    <text evidence="11">The sequence shown here is derived from an EMBL/GenBank/DDBJ whole genome shotgun (WGS) entry which is preliminary data.</text>
</comment>
<evidence type="ECO:0000256" key="4">
    <source>
        <dbReference type="ARBA" id="ARBA00022597"/>
    </source>
</evidence>
<dbReference type="Pfam" id="PF13303">
    <property type="entry name" value="PTS_EIIC_2"/>
    <property type="match status" value="1"/>
</dbReference>
<feature type="transmembrane region" description="Helical" evidence="8">
    <location>
        <begin position="175"/>
        <end position="201"/>
    </location>
</feature>
<feature type="transmembrane region" description="Helical" evidence="8">
    <location>
        <begin position="207"/>
        <end position="227"/>
    </location>
</feature>
<feature type="transmembrane region" description="Helical" evidence="8">
    <location>
        <begin position="63"/>
        <end position="85"/>
    </location>
</feature>
<reference evidence="10 15" key="2">
    <citation type="submission" date="2020-12" db="EMBL/GenBank/DDBJ databases">
        <title>Genomic analysis of Staphylococcus felis from a cat with skin infection.</title>
        <authorList>
            <person name="Aslantas O."/>
            <person name="Keskin O."/>
            <person name="Buyukaltay K."/>
            <person name="Gullu Yucetepe A."/>
        </authorList>
    </citation>
    <scope>NUCLEOTIDE SEQUENCE [LARGE SCALE GENOMIC DNA]</scope>
    <source>
        <strain evidence="10 15">HARRANVET</strain>
    </source>
</reference>
<feature type="transmembrane region" description="Helical" evidence="8">
    <location>
        <begin position="305"/>
        <end position="328"/>
    </location>
</feature>
<dbReference type="GO" id="GO:0008982">
    <property type="term" value="F:protein-N(PI)-phosphohistidine-sugar phosphotransferase activity"/>
    <property type="evidence" value="ECO:0007669"/>
    <property type="project" value="InterPro"/>
</dbReference>
<accession>A0A2K3ZAM7</accession>
<evidence type="ECO:0000313" key="10">
    <source>
        <dbReference type="EMBL" id="MBH9582084.1"/>
    </source>
</evidence>
<evidence type="ECO:0000256" key="1">
    <source>
        <dbReference type="ARBA" id="ARBA00004651"/>
    </source>
</evidence>
<dbReference type="GO" id="GO:0005886">
    <property type="term" value="C:plasma membrane"/>
    <property type="evidence" value="ECO:0007669"/>
    <property type="project" value="UniProtKB-SubCell"/>
</dbReference>
<dbReference type="KEGG" id="sfq:C7J90_04985"/>
<gene>
    <name evidence="12" type="ORF">DOS76_02390</name>
    <name evidence="11" type="ORF">DOS83_10715</name>
    <name evidence="10" type="ORF">I9026_11955</name>
</gene>
<reference evidence="13 14" key="1">
    <citation type="journal article" date="2018" name="Vet. Microbiol.">
        <title>Characterisation of Staphylococcus felis isolated from cats using whole genome sequencing.</title>
        <authorList>
            <person name="Worthing K."/>
            <person name="Pang S."/>
            <person name="Trott D.J."/>
            <person name="Abraham S."/>
            <person name="Coombs G.W."/>
            <person name="Jordan D."/>
            <person name="McIntyre L."/>
            <person name="Davies M.R."/>
            <person name="Norris J."/>
        </authorList>
    </citation>
    <scope>NUCLEOTIDE SEQUENCE [LARGE SCALE GENOMIC DNA]</scope>
    <source>
        <strain evidence="12 13">F25</strain>
        <strain evidence="11 14">F9</strain>
    </source>
</reference>
<keyword evidence="4 11" id="KW-0762">Sugar transport</keyword>
<evidence type="ECO:0000256" key="2">
    <source>
        <dbReference type="ARBA" id="ARBA00022448"/>
    </source>
</evidence>
<dbReference type="EMBL" id="QKYD01000043">
    <property type="protein sequence ID" value="REI24220.1"/>
    <property type="molecule type" value="Genomic_DNA"/>
</dbReference>
<dbReference type="RefSeq" id="WP_103209900.1">
    <property type="nucleotide sequence ID" value="NZ_CAJUZQ010000079.1"/>
</dbReference>
<evidence type="ECO:0000313" key="12">
    <source>
        <dbReference type="EMBL" id="REI24220.1"/>
    </source>
</evidence>
<dbReference type="PANTHER" id="PTHR40063:SF1">
    <property type="entry name" value="MEMBRANE PROTEIN"/>
    <property type="match status" value="1"/>
</dbReference>
<dbReference type="Proteomes" id="UP000256562">
    <property type="component" value="Unassembled WGS sequence"/>
</dbReference>
<dbReference type="Proteomes" id="UP000597038">
    <property type="component" value="Unassembled WGS sequence"/>
</dbReference>
<dbReference type="PANTHER" id="PTHR40063">
    <property type="entry name" value="MEMBRANE PROTEIN-RELATED"/>
    <property type="match status" value="1"/>
</dbReference>
<dbReference type="InterPro" id="IPR003352">
    <property type="entry name" value="PTS_EIIC"/>
</dbReference>
<keyword evidence="2" id="KW-0813">Transport</keyword>
<name>A0A2K3ZAM7_9STAP</name>
<dbReference type="EMBL" id="JAEDAQ010000029">
    <property type="protein sequence ID" value="MBH9582084.1"/>
    <property type="molecule type" value="Genomic_DNA"/>
</dbReference>